<sequence length="449" mass="48285">MSAATQDIRKAHGQSDTEPVSPMAKRAAFSSALGSALEWLDFTAYGAISATVLPSLFFPTMDPKSALLASFATFGVGFVARPAGGIIMGILGDRIGRKNILLFTFILMGIASFLIGLMPTYANIGIWAPILIVVLRFVQGFALGGESTGAQLFTMEHAPSTHRGLFGAFTNMAAPASQVLANGLLFAISVMMTSEQFLNYGWRIPFLLSVLLVVLGVYIRFKVEETPAFQNLVKRQDAAEEKHAAPPRKQSVFRTHPGTIIRLLLFWSAPASCYYIVTVFSISYLTKTVGVANQTAFMCLMAANAVAIVTTCIGGAASDKFGRKPPLIVTTLLMFVIAALYFPMMNTANTFVIFLAMAAFAGCIQAQSGILPSFFAEHFPTSVRYAGSALAYTGANLLFAGPTPFVAAWLMQSFGGQVWIITAMCLTVLTISLIALLMSPETRHVDIEK</sequence>
<evidence type="ECO:0000259" key="9">
    <source>
        <dbReference type="PROSITE" id="PS50850"/>
    </source>
</evidence>
<organism evidence="10 11">
    <name type="scientific">Agrobacterium fabrum</name>
    <dbReference type="NCBI Taxonomy" id="1176649"/>
    <lineage>
        <taxon>Bacteria</taxon>
        <taxon>Pseudomonadati</taxon>
        <taxon>Pseudomonadota</taxon>
        <taxon>Alphaproteobacteria</taxon>
        <taxon>Hyphomicrobiales</taxon>
        <taxon>Rhizobiaceae</taxon>
        <taxon>Rhizobium/Agrobacterium group</taxon>
        <taxon>Agrobacterium</taxon>
        <taxon>Agrobacterium tumefaciens complex</taxon>
    </lineage>
</organism>
<feature type="transmembrane region" description="Helical" evidence="8">
    <location>
        <begin position="291"/>
        <end position="315"/>
    </location>
</feature>
<dbReference type="InterPro" id="IPR020846">
    <property type="entry name" value="MFS_dom"/>
</dbReference>
<dbReference type="Gene3D" id="1.20.1250.20">
    <property type="entry name" value="MFS general substrate transporter like domains"/>
    <property type="match status" value="1"/>
</dbReference>
<dbReference type="FunFam" id="1.20.1250.20:FF:000001">
    <property type="entry name" value="Dicarboxylate MFS transporter"/>
    <property type="match status" value="1"/>
</dbReference>
<keyword evidence="5 8" id="KW-1133">Transmembrane helix</keyword>
<dbReference type="PROSITE" id="PS00216">
    <property type="entry name" value="SUGAR_TRANSPORT_1"/>
    <property type="match status" value="1"/>
</dbReference>
<accession>A0A7Z7BRY6</accession>
<feature type="transmembrane region" description="Helical" evidence="8">
    <location>
        <begin position="200"/>
        <end position="221"/>
    </location>
</feature>
<dbReference type="InterPro" id="IPR005828">
    <property type="entry name" value="MFS_sugar_transport-like"/>
</dbReference>
<feature type="transmembrane region" description="Helical" evidence="8">
    <location>
        <begin position="124"/>
        <end position="144"/>
    </location>
</feature>
<evidence type="ECO:0000256" key="8">
    <source>
        <dbReference type="SAM" id="Phobius"/>
    </source>
</evidence>
<evidence type="ECO:0000313" key="11">
    <source>
        <dbReference type="Proteomes" id="UP000198917"/>
    </source>
</evidence>
<keyword evidence="6 8" id="KW-0472">Membrane</keyword>
<dbReference type="RefSeq" id="WP_208545257.1">
    <property type="nucleotide sequence ID" value="NZ_FNEW01000007.1"/>
</dbReference>
<feature type="transmembrane region" description="Helical" evidence="8">
    <location>
        <begin position="165"/>
        <end position="188"/>
    </location>
</feature>
<evidence type="ECO:0000256" key="7">
    <source>
        <dbReference type="SAM" id="MobiDB-lite"/>
    </source>
</evidence>
<feature type="transmembrane region" description="Helical" evidence="8">
    <location>
        <begin position="389"/>
        <end position="411"/>
    </location>
</feature>
<keyword evidence="2" id="KW-0813">Transport</keyword>
<keyword evidence="4 8" id="KW-0812">Transmembrane</keyword>
<feature type="region of interest" description="Disordered" evidence="7">
    <location>
        <begin position="1"/>
        <end position="22"/>
    </location>
</feature>
<dbReference type="Proteomes" id="UP000198917">
    <property type="component" value="Unassembled WGS sequence"/>
</dbReference>
<feature type="transmembrane region" description="Helical" evidence="8">
    <location>
        <begin position="351"/>
        <end position="377"/>
    </location>
</feature>
<dbReference type="PROSITE" id="PS50850">
    <property type="entry name" value="MFS"/>
    <property type="match status" value="1"/>
</dbReference>
<evidence type="ECO:0000256" key="4">
    <source>
        <dbReference type="ARBA" id="ARBA00022692"/>
    </source>
</evidence>
<comment type="caution">
    <text evidence="10">The sequence shown here is derived from an EMBL/GenBank/DDBJ whole genome shotgun (WGS) entry which is preliminary data.</text>
</comment>
<gene>
    <name evidence="10" type="ORF">SAMN05428983_4689</name>
</gene>
<reference evidence="10 11" key="1">
    <citation type="submission" date="2016-10" db="EMBL/GenBank/DDBJ databases">
        <authorList>
            <person name="Varghese N."/>
            <person name="Submissions S."/>
        </authorList>
    </citation>
    <scope>NUCLEOTIDE SEQUENCE [LARGE SCALE GENOMIC DNA]</scope>
    <source>
        <strain evidence="10 11">PDC82</strain>
    </source>
</reference>
<feature type="transmembrane region" description="Helical" evidence="8">
    <location>
        <begin position="417"/>
        <end position="439"/>
    </location>
</feature>
<dbReference type="GO" id="GO:0022857">
    <property type="term" value="F:transmembrane transporter activity"/>
    <property type="evidence" value="ECO:0007669"/>
    <property type="project" value="InterPro"/>
</dbReference>
<evidence type="ECO:0000313" key="10">
    <source>
        <dbReference type="EMBL" id="SDK34887.1"/>
    </source>
</evidence>
<dbReference type="InterPro" id="IPR036259">
    <property type="entry name" value="MFS_trans_sf"/>
</dbReference>
<dbReference type="AlphaFoldDB" id="A0A7Z7BRY6"/>
<dbReference type="PANTHER" id="PTHR43045:SF1">
    <property type="entry name" value="SHIKIMATE TRANSPORTER"/>
    <property type="match status" value="1"/>
</dbReference>
<evidence type="ECO:0000256" key="2">
    <source>
        <dbReference type="ARBA" id="ARBA00022448"/>
    </source>
</evidence>
<feature type="transmembrane region" description="Helical" evidence="8">
    <location>
        <begin position="327"/>
        <end position="345"/>
    </location>
</feature>
<dbReference type="SUPFAM" id="SSF103473">
    <property type="entry name" value="MFS general substrate transporter"/>
    <property type="match status" value="1"/>
</dbReference>
<dbReference type="EMBL" id="FNEW01000007">
    <property type="protein sequence ID" value="SDK34887.1"/>
    <property type="molecule type" value="Genomic_DNA"/>
</dbReference>
<evidence type="ECO:0000256" key="1">
    <source>
        <dbReference type="ARBA" id="ARBA00004651"/>
    </source>
</evidence>
<dbReference type="GO" id="GO:0005886">
    <property type="term" value="C:plasma membrane"/>
    <property type="evidence" value="ECO:0007669"/>
    <property type="project" value="UniProtKB-SubCell"/>
</dbReference>
<feature type="transmembrane region" description="Helical" evidence="8">
    <location>
        <begin position="100"/>
        <end position="118"/>
    </location>
</feature>
<dbReference type="Pfam" id="PF00083">
    <property type="entry name" value="Sugar_tr"/>
    <property type="match status" value="2"/>
</dbReference>
<name>A0A7Z7BRY6_9HYPH</name>
<feature type="transmembrane region" description="Helical" evidence="8">
    <location>
        <begin position="263"/>
        <end position="285"/>
    </location>
</feature>
<feature type="transmembrane region" description="Helical" evidence="8">
    <location>
        <begin position="66"/>
        <end position="88"/>
    </location>
</feature>
<dbReference type="InterPro" id="IPR005829">
    <property type="entry name" value="Sugar_transporter_CS"/>
</dbReference>
<evidence type="ECO:0000256" key="3">
    <source>
        <dbReference type="ARBA" id="ARBA00022475"/>
    </source>
</evidence>
<comment type="subcellular location">
    <subcellularLocation>
        <location evidence="1">Cell membrane</location>
        <topology evidence="1">Multi-pass membrane protein</topology>
    </subcellularLocation>
</comment>
<dbReference type="PANTHER" id="PTHR43045">
    <property type="entry name" value="SHIKIMATE TRANSPORTER"/>
    <property type="match status" value="1"/>
</dbReference>
<feature type="domain" description="Major facilitator superfamily (MFS) profile" evidence="9">
    <location>
        <begin position="27"/>
        <end position="443"/>
    </location>
</feature>
<evidence type="ECO:0000256" key="5">
    <source>
        <dbReference type="ARBA" id="ARBA00022989"/>
    </source>
</evidence>
<dbReference type="CDD" id="cd17369">
    <property type="entry name" value="MFS_ShiA_like"/>
    <property type="match status" value="1"/>
</dbReference>
<dbReference type="PROSITE" id="PS00217">
    <property type="entry name" value="SUGAR_TRANSPORT_2"/>
    <property type="match status" value="1"/>
</dbReference>
<evidence type="ECO:0000256" key="6">
    <source>
        <dbReference type="ARBA" id="ARBA00023136"/>
    </source>
</evidence>
<protein>
    <submittedName>
        <fullName evidence="10">Sugar phosphate permease</fullName>
    </submittedName>
</protein>
<proteinExistence type="predicted"/>
<keyword evidence="3" id="KW-1003">Cell membrane</keyword>